<dbReference type="InterPro" id="IPR007245">
    <property type="entry name" value="PIG-T"/>
</dbReference>
<dbReference type="STRING" id="8022.A0A060WHV1"/>
<dbReference type="AlphaFoldDB" id="A0A060WHV1"/>
<evidence type="ECO:0000256" key="2">
    <source>
        <dbReference type="SAM" id="Phobius"/>
    </source>
</evidence>
<dbReference type="PANTHER" id="PTHR12959:SF11">
    <property type="entry name" value="GPI TRANSAMIDASE COMPONENT PIG-T"/>
    <property type="match status" value="1"/>
</dbReference>
<organism evidence="3 4">
    <name type="scientific">Oncorhynchus mykiss</name>
    <name type="common">Rainbow trout</name>
    <name type="synonym">Salmo gairdneri</name>
    <dbReference type="NCBI Taxonomy" id="8022"/>
    <lineage>
        <taxon>Eukaryota</taxon>
        <taxon>Metazoa</taxon>
        <taxon>Chordata</taxon>
        <taxon>Craniata</taxon>
        <taxon>Vertebrata</taxon>
        <taxon>Euteleostomi</taxon>
        <taxon>Actinopterygii</taxon>
        <taxon>Neopterygii</taxon>
        <taxon>Teleostei</taxon>
        <taxon>Protacanthopterygii</taxon>
        <taxon>Salmoniformes</taxon>
        <taxon>Salmonidae</taxon>
        <taxon>Salmoninae</taxon>
        <taxon>Oncorhynchus</taxon>
    </lineage>
</organism>
<evidence type="ECO:0000313" key="3">
    <source>
        <dbReference type="EMBL" id="CDQ66717.1"/>
    </source>
</evidence>
<keyword evidence="2" id="KW-1133">Transmembrane helix</keyword>
<evidence type="ECO:0000256" key="1">
    <source>
        <dbReference type="SAM" id="MobiDB-lite"/>
    </source>
</evidence>
<dbReference type="Pfam" id="PF04113">
    <property type="entry name" value="Gpi16"/>
    <property type="match status" value="1"/>
</dbReference>
<dbReference type="Proteomes" id="UP000193380">
    <property type="component" value="Unassembled WGS sequence"/>
</dbReference>
<dbReference type="GO" id="GO:0016255">
    <property type="term" value="P:attachment of GPI anchor to protein"/>
    <property type="evidence" value="ECO:0007669"/>
    <property type="project" value="InterPro"/>
</dbReference>
<dbReference type="PANTHER" id="PTHR12959">
    <property type="entry name" value="GPI TRANSAMIDASE COMPONENT PIG-T-RELATED"/>
    <property type="match status" value="1"/>
</dbReference>
<protein>
    <submittedName>
        <fullName evidence="3">Uncharacterized protein</fullName>
    </submittedName>
</protein>
<dbReference type="GO" id="GO:0042765">
    <property type="term" value="C:GPI-anchor transamidase complex"/>
    <property type="evidence" value="ECO:0007669"/>
    <property type="project" value="InterPro"/>
</dbReference>
<reference evidence="3" key="2">
    <citation type="submission" date="2014-03" db="EMBL/GenBank/DDBJ databases">
        <authorList>
            <person name="Genoscope - CEA"/>
        </authorList>
    </citation>
    <scope>NUCLEOTIDE SEQUENCE</scope>
</reference>
<evidence type="ECO:0000313" key="4">
    <source>
        <dbReference type="Proteomes" id="UP000193380"/>
    </source>
</evidence>
<feature type="transmembrane region" description="Helical" evidence="2">
    <location>
        <begin position="27"/>
        <end position="44"/>
    </location>
</feature>
<gene>
    <name evidence="3" type="ORF">GSONMT00075948001</name>
</gene>
<feature type="region of interest" description="Disordered" evidence="1">
    <location>
        <begin position="129"/>
        <end position="152"/>
    </location>
</feature>
<name>A0A060WHV1_ONCMY</name>
<accession>A0A060WHV1</accession>
<reference evidence="3" key="1">
    <citation type="journal article" date="2014" name="Nat. Commun.">
        <title>The rainbow trout genome provides novel insights into evolution after whole-genome duplication in vertebrates.</title>
        <authorList>
            <person name="Berthelot C."/>
            <person name="Brunet F."/>
            <person name="Chalopin D."/>
            <person name="Juanchich A."/>
            <person name="Bernard M."/>
            <person name="Noel B."/>
            <person name="Bento P."/>
            <person name="Da Silva C."/>
            <person name="Labadie K."/>
            <person name="Alberti A."/>
            <person name="Aury J.M."/>
            <person name="Louis A."/>
            <person name="Dehais P."/>
            <person name="Bardou P."/>
            <person name="Montfort J."/>
            <person name="Klopp C."/>
            <person name="Cabau C."/>
            <person name="Gaspin C."/>
            <person name="Thorgaard G.H."/>
            <person name="Boussaha M."/>
            <person name="Quillet E."/>
            <person name="Guyomard R."/>
            <person name="Galiana D."/>
            <person name="Bobe J."/>
            <person name="Volff J.N."/>
            <person name="Genet C."/>
            <person name="Wincker P."/>
            <person name="Jaillon O."/>
            <person name="Roest Crollius H."/>
            <person name="Guiguen Y."/>
        </authorList>
    </citation>
    <scope>NUCLEOTIDE SEQUENCE [LARGE SCALE GENOMIC DNA]</scope>
</reference>
<dbReference type="EMBL" id="FR904554">
    <property type="protein sequence ID" value="CDQ66717.1"/>
    <property type="molecule type" value="Genomic_DNA"/>
</dbReference>
<keyword evidence="2" id="KW-0812">Transmembrane</keyword>
<proteinExistence type="predicted"/>
<dbReference type="PaxDb" id="8022-A0A060WHV1"/>
<keyword evidence="2" id="KW-0472">Membrane</keyword>
<feature type="region of interest" description="Disordered" evidence="1">
    <location>
        <begin position="81"/>
        <end position="107"/>
    </location>
</feature>
<sequence length="337" mass="37873">MKGNVVYQATGSRRSHSAVGKMKAHRCNVYMLAFVLCGLVYVFVTADVQETNQVKDAEGQTHAVEEERQWEATEVETNLSLTDTPSDNEADHVQTCDSPPPPPAKDEIQEAAEEVRRDSLETNIVDVPSDKVDHVSDTKKTLDDPPPPPEKDRFQEELVIRPLHSGDTYASFQFRTLWDTDFFRGNKVLYYQLFPKSLGQVISKFSGYWRTMQWGQPFLPSPPGAELWVWCQDTVTDVDIAWKELTNVLSGIVCALLNFIDSTNTVQPSASFKPLGVGNDCLSKIWCRARFGGVLGWGHRELPRVSPYLEGGREEAILTDSPNLCRLGSRTVWAYDT</sequence>